<keyword evidence="9 13" id="KW-0472">Membrane</keyword>
<dbReference type="OrthoDB" id="6437510at2759"/>
<evidence type="ECO:0000256" key="13">
    <source>
        <dbReference type="SAM" id="Phobius"/>
    </source>
</evidence>
<evidence type="ECO:0000256" key="8">
    <source>
        <dbReference type="ARBA" id="ARBA00023065"/>
    </source>
</evidence>
<feature type="transmembrane region" description="Helical" evidence="13">
    <location>
        <begin position="434"/>
        <end position="453"/>
    </location>
</feature>
<evidence type="ECO:0000256" key="3">
    <source>
        <dbReference type="ARBA" id="ARBA00022448"/>
    </source>
</evidence>
<dbReference type="PANTHER" id="PTHR11690:SF248">
    <property type="entry name" value="PICKPOCKET 17, ISOFORM A"/>
    <property type="match status" value="1"/>
</dbReference>
<organism evidence="14 15">
    <name type="scientific">Araneus ventricosus</name>
    <name type="common">Orbweaver spider</name>
    <name type="synonym">Epeira ventricosa</name>
    <dbReference type="NCBI Taxonomy" id="182803"/>
    <lineage>
        <taxon>Eukaryota</taxon>
        <taxon>Metazoa</taxon>
        <taxon>Ecdysozoa</taxon>
        <taxon>Arthropoda</taxon>
        <taxon>Chelicerata</taxon>
        <taxon>Arachnida</taxon>
        <taxon>Araneae</taxon>
        <taxon>Araneomorphae</taxon>
        <taxon>Entelegynae</taxon>
        <taxon>Araneoidea</taxon>
        <taxon>Araneidae</taxon>
        <taxon>Araneus</taxon>
    </lineage>
</organism>
<name>A0A4Y2IV17_ARAVE</name>
<evidence type="ECO:0000313" key="15">
    <source>
        <dbReference type="Proteomes" id="UP000499080"/>
    </source>
</evidence>
<comment type="caution">
    <text evidence="14">The sequence shown here is derived from an EMBL/GenBank/DDBJ whole genome shotgun (WGS) entry which is preliminary data.</text>
</comment>
<gene>
    <name evidence="14" type="ORF">AVEN_154540_1</name>
</gene>
<evidence type="ECO:0000256" key="7">
    <source>
        <dbReference type="ARBA" id="ARBA00023053"/>
    </source>
</evidence>
<accession>A0A4Y2IV17</accession>
<evidence type="ECO:0000313" key="14">
    <source>
        <dbReference type="EMBL" id="GBM81495.1"/>
    </source>
</evidence>
<dbReference type="EMBL" id="BGPR01002951">
    <property type="protein sequence ID" value="GBM81495.1"/>
    <property type="molecule type" value="Genomic_DNA"/>
</dbReference>
<comment type="subcellular location">
    <subcellularLocation>
        <location evidence="1">Membrane</location>
        <topology evidence="1">Multi-pass membrane protein</topology>
    </subcellularLocation>
</comment>
<protein>
    <submittedName>
        <fullName evidence="14">Uncharacterized protein</fullName>
    </submittedName>
</protein>
<evidence type="ECO:0000256" key="9">
    <source>
        <dbReference type="ARBA" id="ARBA00023136"/>
    </source>
</evidence>
<evidence type="ECO:0000256" key="10">
    <source>
        <dbReference type="ARBA" id="ARBA00023201"/>
    </source>
</evidence>
<keyword evidence="4 12" id="KW-0894">Sodium channel</keyword>
<keyword evidence="10 12" id="KW-0739">Sodium transport</keyword>
<dbReference type="AlphaFoldDB" id="A0A4Y2IV17"/>
<proteinExistence type="inferred from homology"/>
<keyword evidence="5 12" id="KW-0812">Transmembrane</keyword>
<evidence type="ECO:0000256" key="5">
    <source>
        <dbReference type="ARBA" id="ARBA00022692"/>
    </source>
</evidence>
<evidence type="ECO:0000256" key="11">
    <source>
        <dbReference type="ARBA" id="ARBA00023303"/>
    </source>
</evidence>
<evidence type="ECO:0000256" key="6">
    <source>
        <dbReference type="ARBA" id="ARBA00022989"/>
    </source>
</evidence>
<keyword evidence="6 13" id="KW-1133">Transmembrane helix</keyword>
<dbReference type="InterPro" id="IPR001873">
    <property type="entry name" value="ENaC"/>
</dbReference>
<dbReference type="Pfam" id="PF00858">
    <property type="entry name" value="ASC"/>
    <property type="match status" value="1"/>
</dbReference>
<evidence type="ECO:0000256" key="12">
    <source>
        <dbReference type="RuleBase" id="RU000679"/>
    </source>
</evidence>
<evidence type="ECO:0000256" key="1">
    <source>
        <dbReference type="ARBA" id="ARBA00004141"/>
    </source>
</evidence>
<sequence>MTNNCEEDTNESFDSLVLSSPANVTTESSRKSSIAIVESFEEPKNNWCVLQKTDAWTFFKNIIFLICVTCLITQAVEFYNMYNKYPTNIVFETSMNNDVKIPAITLCYRNSISAQNFCSDYPDLCEKPNNLEVFCRKHPRICTGNNTALRIPKHGCYTNFSEEVEKIAQRLLLHDSHDDPLPFRTMRSGMEMTTTFVQGGMDTFLKCYSHNLHLYQSDHKPTTLKTDFSLFSSLLVNVYDLQISQLESFYPWGKSQVFFAVHSPFFPINPSIQGHVIKSGVDYAVEEKEERLLPPPYQTNCKDYAASEEANNATNPASSQMCIEICKSEFFKECAGCDAGLTMLPSTDYFCYGEFLGCPKSNNPEEERELHKKRLSCVQKCKPDCLKLHYKYNVVVRGKEFKRKRLDETKIVVFVKNPEVTVVSHVPLYGKGELFSYIGGLMGCWLGISVWTFTDITERFFRKAESWKARLRMKTVQKSPTSDSFQ</sequence>
<evidence type="ECO:0000256" key="2">
    <source>
        <dbReference type="ARBA" id="ARBA00007193"/>
    </source>
</evidence>
<comment type="similarity">
    <text evidence="2 12">Belongs to the amiloride-sensitive sodium channel (TC 1.A.6) family.</text>
</comment>
<keyword evidence="7" id="KW-0915">Sodium</keyword>
<dbReference type="GO" id="GO:0015280">
    <property type="term" value="F:ligand-gated sodium channel activity"/>
    <property type="evidence" value="ECO:0007669"/>
    <property type="project" value="TreeGrafter"/>
</dbReference>
<dbReference type="Proteomes" id="UP000499080">
    <property type="component" value="Unassembled WGS sequence"/>
</dbReference>
<keyword evidence="11 12" id="KW-0407">Ion channel</keyword>
<evidence type="ECO:0000256" key="4">
    <source>
        <dbReference type="ARBA" id="ARBA00022461"/>
    </source>
</evidence>
<keyword evidence="3 12" id="KW-0813">Transport</keyword>
<dbReference type="PANTHER" id="PTHR11690">
    <property type="entry name" value="AMILORIDE-SENSITIVE SODIUM CHANNEL-RELATED"/>
    <property type="match status" value="1"/>
</dbReference>
<dbReference type="Gene3D" id="1.10.287.770">
    <property type="entry name" value="YojJ-like"/>
    <property type="match status" value="1"/>
</dbReference>
<keyword evidence="8 12" id="KW-0406">Ion transport</keyword>
<dbReference type="GO" id="GO:0005886">
    <property type="term" value="C:plasma membrane"/>
    <property type="evidence" value="ECO:0007669"/>
    <property type="project" value="TreeGrafter"/>
</dbReference>
<keyword evidence="15" id="KW-1185">Reference proteome</keyword>
<reference evidence="14 15" key="1">
    <citation type="journal article" date="2019" name="Sci. Rep.">
        <title>Orb-weaving spider Araneus ventricosus genome elucidates the spidroin gene catalogue.</title>
        <authorList>
            <person name="Kono N."/>
            <person name="Nakamura H."/>
            <person name="Ohtoshi R."/>
            <person name="Moran D.A.P."/>
            <person name="Shinohara A."/>
            <person name="Yoshida Y."/>
            <person name="Fujiwara M."/>
            <person name="Mori M."/>
            <person name="Tomita M."/>
            <person name="Arakawa K."/>
        </authorList>
    </citation>
    <scope>NUCLEOTIDE SEQUENCE [LARGE SCALE GENOMIC DNA]</scope>
</reference>